<dbReference type="InterPro" id="IPR016181">
    <property type="entry name" value="Acyl_CoA_acyltransferase"/>
</dbReference>
<dbReference type="EMBL" id="JAVKPK010000010">
    <property type="protein sequence ID" value="MDR7664923.1"/>
    <property type="molecule type" value="Genomic_DNA"/>
</dbReference>
<keyword evidence="1" id="KW-0808">Transferase</keyword>
<evidence type="ECO:0000256" key="2">
    <source>
        <dbReference type="ARBA" id="ARBA00023315"/>
    </source>
</evidence>
<dbReference type="SUPFAM" id="SSF55729">
    <property type="entry name" value="Acyl-CoA N-acyltransferases (Nat)"/>
    <property type="match status" value="1"/>
</dbReference>
<dbReference type="Proteomes" id="UP001246244">
    <property type="component" value="Unassembled WGS sequence"/>
</dbReference>
<dbReference type="Pfam" id="PF00583">
    <property type="entry name" value="Acetyltransf_1"/>
    <property type="match status" value="1"/>
</dbReference>
<organism evidence="4 5">
    <name type="scientific">Methanosarcina baikalica</name>
    <dbReference type="NCBI Taxonomy" id="3073890"/>
    <lineage>
        <taxon>Archaea</taxon>
        <taxon>Methanobacteriati</taxon>
        <taxon>Methanobacteriota</taxon>
        <taxon>Stenosarchaea group</taxon>
        <taxon>Methanomicrobia</taxon>
        <taxon>Methanosarcinales</taxon>
        <taxon>Methanosarcinaceae</taxon>
        <taxon>Methanosarcina</taxon>
    </lineage>
</organism>
<dbReference type="InterPro" id="IPR050680">
    <property type="entry name" value="YpeA/RimI_acetyltransf"/>
</dbReference>
<dbReference type="Gene3D" id="3.40.630.30">
    <property type="match status" value="1"/>
</dbReference>
<keyword evidence="5" id="KW-1185">Reference proteome</keyword>
<proteinExistence type="predicted"/>
<protein>
    <submittedName>
        <fullName evidence="4">GNAT family N-acetyltransferase</fullName>
    </submittedName>
</protein>
<name>A0ABU2CYY5_9EURY</name>
<evidence type="ECO:0000313" key="4">
    <source>
        <dbReference type="EMBL" id="MDR7664923.1"/>
    </source>
</evidence>
<keyword evidence="2" id="KW-0012">Acyltransferase</keyword>
<evidence type="ECO:0000259" key="3">
    <source>
        <dbReference type="PROSITE" id="PS51186"/>
    </source>
</evidence>
<dbReference type="InterPro" id="IPR000182">
    <property type="entry name" value="GNAT_dom"/>
</dbReference>
<feature type="domain" description="N-acetyltransferase" evidence="3">
    <location>
        <begin position="40"/>
        <end position="190"/>
    </location>
</feature>
<evidence type="ECO:0000313" key="5">
    <source>
        <dbReference type="Proteomes" id="UP001246244"/>
    </source>
</evidence>
<dbReference type="PANTHER" id="PTHR43420">
    <property type="entry name" value="ACETYLTRANSFERASE"/>
    <property type="match status" value="1"/>
</dbReference>
<gene>
    <name evidence="4" type="ORF">RG963_03795</name>
</gene>
<evidence type="ECO:0000256" key="1">
    <source>
        <dbReference type="ARBA" id="ARBA00022679"/>
    </source>
</evidence>
<dbReference type="RefSeq" id="WP_310574946.1">
    <property type="nucleotide sequence ID" value="NZ_JAVKPK010000010.1"/>
</dbReference>
<dbReference type="CDD" id="cd04301">
    <property type="entry name" value="NAT_SF"/>
    <property type="match status" value="1"/>
</dbReference>
<dbReference type="PROSITE" id="PS51186">
    <property type="entry name" value="GNAT"/>
    <property type="match status" value="1"/>
</dbReference>
<sequence>MSFRKAQVSRPIAYLTIMKRILKDTLGVFLLKGWKQTDKEKIVLVDDYIIHEVIKIHSESFQDKNEKDIIKYSKSSRKIFYVAKSHEGVVGYCIYYLKPVISSGGFKKQAVICSIATDRNFRGKGFGKKLLKESIKEMRLNKISSIILYVSKNNVPAIRLYEKMGFVTTGQIENICGQKEKCYKMELKLV</sequence>
<reference evidence="5" key="1">
    <citation type="submission" date="2023-07" db="EMBL/GenBank/DDBJ databases">
        <title>Whole-genome sequencing of a new Methanosarcina sp. Z-7115.</title>
        <authorList>
            <person name="Zhilina T.N."/>
            <person name="Merkel A.Y."/>
        </authorList>
    </citation>
    <scope>NUCLEOTIDE SEQUENCE [LARGE SCALE GENOMIC DNA]</scope>
    <source>
        <strain evidence="5">Z-7115</strain>
    </source>
</reference>
<dbReference type="PANTHER" id="PTHR43420:SF12">
    <property type="entry name" value="N-ACETYLTRANSFERASE DOMAIN-CONTAINING PROTEIN"/>
    <property type="match status" value="1"/>
</dbReference>
<accession>A0ABU2CYY5</accession>
<comment type="caution">
    <text evidence="4">The sequence shown here is derived from an EMBL/GenBank/DDBJ whole genome shotgun (WGS) entry which is preliminary data.</text>
</comment>